<dbReference type="GO" id="GO:0042771">
    <property type="term" value="P:intrinsic apoptotic signaling pathway in response to DNA damage by p53 class mediator"/>
    <property type="evidence" value="ECO:0007669"/>
    <property type="project" value="TreeGrafter"/>
</dbReference>
<evidence type="ECO:0000259" key="8">
    <source>
        <dbReference type="PROSITE" id="PS50011"/>
    </source>
</evidence>
<evidence type="ECO:0000256" key="3">
    <source>
        <dbReference type="ARBA" id="ARBA00022741"/>
    </source>
</evidence>
<dbReference type="InterPro" id="IPR017441">
    <property type="entry name" value="Protein_kinase_ATP_BS"/>
</dbReference>
<reference evidence="9 10" key="1">
    <citation type="journal article" date="2014" name="Nat. Genet.">
        <title>Whole-genome sequence of a flatfish provides insights into ZW sex chromosome evolution and adaptation to a benthic lifestyle.</title>
        <authorList>
            <person name="Chen S."/>
            <person name="Zhang G."/>
            <person name="Shao C."/>
            <person name="Huang Q."/>
            <person name="Liu G."/>
            <person name="Zhang P."/>
            <person name="Song W."/>
            <person name="An N."/>
            <person name="Chalopin D."/>
            <person name="Volff J.N."/>
            <person name="Hong Y."/>
            <person name="Li Q."/>
            <person name="Sha Z."/>
            <person name="Zhou H."/>
            <person name="Xie M."/>
            <person name="Yu Q."/>
            <person name="Liu Y."/>
            <person name="Xiang H."/>
            <person name="Wang N."/>
            <person name="Wu K."/>
            <person name="Yang C."/>
            <person name="Zhou Q."/>
            <person name="Liao X."/>
            <person name="Yang L."/>
            <person name="Hu Q."/>
            <person name="Zhang J."/>
            <person name="Meng L."/>
            <person name="Jin L."/>
            <person name="Tian Y."/>
            <person name="Lian J."/>
            <person name="Yang J."/>
            <person name="Miao G."/>
            <person name="Liu S."/>
            <person name="Liang Z."/>
            <person name="Yan F."/>
            <person name="Li Y."/>
            <person name="Sun B."/>
            <person name="Zhang H."/>
            <person name="Zhang J."/>
            <person name="Zhu Y."/>
            <person name="Du M."/>
            <person name="Zhao Y."/>
            <person name="Schartl M."/>
            <person name="Tang Q."/>
            <person name="Wang J."/>
        </authorList>
    </citation>
    <scope>NUCLEOTIDE SEQUENCE</scope>
</reference>
<keyword evidence="5 6" id="KW-0067">ATP-binding</keyword>
<keyword evidence="2" id="KW-0808">Transferase</keyword>
<dbReference type="OMA" id="HITHGNI"/>
<keyword evidence="10" id="KW-1185">Reference proteome</keyword>
<keyword evidence="4" id="KW-0418">Kinase</keyword>
<dbReference type="GO" id="GO:0046332">
    <property type="term" value="F:SMAD binding"/>
    <property type="evidence" value="ECO:0007669"/>
    <property type="project" value="TreeGrafter"/>
</dbReference>
<dbReference type="Ensembl" id="ENSCSET00000016241.1">
    <property type="protein sequence ID" value="ENSCSEP00000016035.1"/>
    <property type="gene ID" value="ENSCSEG00000010317.1"/>
</dbReference>
<name>A0A3P8VUF7_CYNSE</name>
<evidence type="ECO:0000256" key="7">
    <source>
        <dbReference type="RuleBase" id="RU000304"/>
    </source>
</evidence>
<dbReference type="Gene3D" id="1.10.510.10">
    <property type="entry name" value="Transferase(Phosphotransferase) domain 1"/>
    <property type="match status" value="1"/>
</dbReference>
<feature type="domain" description="Protein kinase" evidence="8">
    <location>
        <begin position="73"/>
        <end position="337"/>
    </location>
</feature>
<dbReference type="PANTHER" id="PTHR24058:SF53">
    <property type="entry name" value="HOMEODOMAIN-INTERACTING PROTEIN KINASE 2"/>
    <property type="match status" value="1"/>
</dbReference>
<dbReference type="InterPro" id="IPR000719">
    <property type="entry name" value="Prot_kinase_dom"/>
</dbReference>
<dbReference type="GO" id="GO:0003713">
    <property type="term" value="F:transcription coactivator activity"/>
    <property type="evidence" value="ECO:0007669"/>
    <property type="project" value="TreeGrafter"/>
</dbReference>
<evidence type="ECO:0000256" key="6">
    <source>
        <dbReference type="PROSITE-ProRule" id="PRU10141"/>
    </source>
</evidence>
<dbReference type="GO" id="GO:0016605">
    <property type="term" value="C:PML body"/>
    <property type="evidence" value="ECO:0007669"/>
    <property type="project" value="TreeGrafter"/>
</dbReference>
<dbReference type="SMART" id="SM00220">
    <property type="entry name" value="S_TKc"/>
    <property type="match status" value="1"/>
</dbReference>
<dbReference type="PROSITE" id="PS00107">
    <property type="entry name" value="PROTEIN_KINASE_ATP"/>
    <property type="match status" value="1"/>
</dbReference>
<dbReference type="GO" id="GO:0007224">
    <property type="term" value="P:smoothened signaling pathway"/>
    <property type="evidence" value="ECO:0007669"/>
    <property type="project" value="TreeGrafter"/>
</dbReference>
<evidence type="ECO:0000256" key="2">
    <source>
        <dbReference type="ARBA" id="ARBA00022679"/>
    </source>
</evidence>
<dbReference type="GeneTree" id="ENSGT00940000164472"/>
<dbReference type="PROSITE" id="PS50011">
    <property type="entry name" value="PROTEIN_KINASE_DOM"/>
    <property type="match status" value="1"/>
</dbReference>
<proteinExistence type="inferred from homology"/>
<dbReference type="PROSITE" id="PS00108">
    <property type="entry name" value="PROTEIN_KINASE_ST"/>
    <property type="match status" value="1"/>
</dbReference>
<dbReference type="GO" id="GO:0005524">
    <property type="term" value="F:ATP binding"/>
    <property type="evidence" value="ECO:0007669"/>
    <property type="project" value="UniProtKB-UniRule"/>
</dbReference>
<dbReference type="GO" id="GO:0004713">
    <property type="term" value="F:protein tyrosine kinase activity"/>
    <property type="evidence" value="ECO:0007669"/>
    <property type="project" value="TreeGrafter"/>
</dbReference>
<dbReference type="InterPro" id="IPR050494">
    <property type="entry name" value="Ser_Thr_dual-spec_kinase"/>
</dbReference>
<accession>A0A3P8VUF7</accession>
<comment type="similarity">
    <text evidence="7">Belongs to the protein kinase superfamily.</text>
</comment>
<keyword evidence="1 7" id="KW-0723">Serine/threonine-protein kinase</keyword>
<evidence type="ECO:0000256" key="5">
    <source>
        <dbReference type="ARBA" id="ARBA00022840"/>
    </source>
</evidence>
<dbReference type="InterPro" id="IPR011009">
    <property type="entry name" value="Kinase-like_dom_sf"/>
</dbReference>
<dbReference type="SUPFAM" id="SSF56112">
    <property type="entry name" value="Protein kinase-like (PK-like)"/>
    <property type="match status" value="1"/>
</dbReference>
<dbReference type="PANTHER" id="PTHR24058">
    <property type="entry name" value="DUAL SPECIFICITY PROTEIN KINASE"/>
    <property type="match status" value="1"/>
</dbReference>
<evidence type="ECO:0000256" key="1">
    <source>
        <dbReference type="ARBA" id="ARBA00022527"/>
    </source>
</evidence>
<dbReference type="Pfam" id="PF00069">
    <property type="entry name" value="Pkinase"/>
    <property type="match status" value="1"/>
</dbReference>
<dbReference type="GO" id="GO:0045944">
    <property type="term" value="P:positive regulation of transcription by RNA polymerase II"/>
    <property type="evidence" value="ECO:0007669"/>
    <property type="project" value="TreeGrafter"/>
</dbReference>
<evidence type="ECO:0000313" key="9">
    <source>
        <dbReference type="Ensembl" id="ENSCSEP00000016035.1"/>
    </source>
</evidence>
<reference evidence="9" key="3">
    <citation type="submission" date="2025-09" db="UniProtKB">
        <authorList>
            <consortium name="Ensembl"/>
        </authorList>
    </citation>
    <scope>IDENTIFICATION</scope>
</reference>
<evidence type="ECO:0000256" key="4">
    <source>
        <dbReference type="ARBA" id="ARBA00022777"/>
    </source>
</evidence>
<dbReference type="InterPro" id="IPR008271">
    <property type="entry name" value="Ser/Thr_kinase_AS"/>
</dbReference>
<reference evidence="9" key="2">
    <citation type="submission" date="2025-08" db="UniProtKB">
        <authorList>
            <consortium name="Ensembl"/>
        </authorList>
    </citation>
    <scope>IDENTIFICATION</scope>
</reference>
<evidence type="ECO:0000313" key="10">
    <source>
        <dbReference type="Proteomes" id="UP000265120"/>
    </source>
</evidence>
<dbReference type="AlphaFoldDB" id="A0A3P8VUF7"/>
<dbReference type="Proteomes" id="UP000265120">
    <property type="component" value="Chromosome 13"/>
</dbReference>
<dbReference type="Gene3D" id="3.30.200.20">
    <property type="entry name" value="Phosphorylase Kinase, domain 1"/>
    <property type="match status" value="1"/>
</dbReference>
<dbReference type="GO" id="GO:0003714">
    <property type="term" value="F:transcription corepressor activity"/>
    <property type="evidence" value="ECO:0007669"/>
    <property type="project" value="TreeGrafter"/>
</dbReference>
<dbReference type="STRING" id="244447.ENSCSEP00000016035"/>
<dbReference type="GO" id="GO:0005737">
    <property type="term" value="C:cytoplasm"/>
    <property type="evidence" value="ECO:0007669"/>
    <property type="project" value="TreeGrafter"/>
</dbReference>
<protein>
    <recommendedName>
        <fullName evidence="8">Protein kinase domain-containing protein</fullName>
    </recommendedName>
</protein>
<sequence length="357" mass="40601">MDTREIYTFVSVGLHQHLPSCTKASPAATSSSWCPSSTTSTAKSASAATSATKSSSTLCRRDGYVPLLESNGYTVKKLLGIGAFGHVYECMKLDTTDTVAIKVIPRYQAEFGQEEVHNHEQLRAFDPDLNNFIRFNRHFGLSGHVFLEFERLDMTVLDLFESSVRPFHLSEIQVITQQILVALNILRSLGMIHRDIKLDNIMLINHRLHPLRVKLIDFGLACKVKELSIGEILYIPEHRAPEVYLGLPLNEAVDMWALGCVMVSMYINNNLFSGKCELGTMEEIVQLLGHPDDHLLNTGVYTRKYFYKDKDSWKMKTECIHEPKRINSSEALSHPFFTMKQFPSEPINESRFDFNHK</sequence>
<dbReference type="InParanoid" id="A0A3P8VUF7"/>
<dbReference type="GO" id="GO:0004674">
    <property type="term" value="F:protein serine/threonine kinase activity"/>
    <property type="evidence" value="ECO:0007669"/>
    <property type="project" value="UniProtKB-KW"/>
</dbReference>
<feature type="binding site" evidence="6">
    <location>
        <position position="102"/>
    </location>
    <ligand>
        <name>ATP</name>
        <dbReference type="ChEBI" id="CHEBI:30616"/>
    </ligand>
</feature>
<keyword evidence="3 6" id="KW-0547">Nucleotide-binding</keyword>
<organism evidence="9 10">
    <name type="scientific">Cynoglossus semilaevis</name>
    <name type="common">Tongue sole</name>
    <dbReference type="NCBI Taxonomy" id="244447"/>
    <lineage>
        <taxon>Eukaryota</taxon>
        <taxon>Metazoa</taxon>
        <taxon>Chordata</taxon>
        <taxon>Craniata</taxon>
        <taxon>Vertebrata</taxon>
        <taxon>Euteleostomi</taxon>
        <taxon>Actinopterygii</taxon>
        <taxon>Neopterygii</taxon>
        <taxon>Teleostei</taxon>
        <taxon>Neoteleostei</taxon>
        <taxon>Acanthomorphata</taxon>
        <taxon>Carangaria</taxon>
        <taxon>Pleuronectiformes</taxon>
        <taxon>Pleuronectoidei</taxon>
        <taxon>Cynoglossidae</taxon>
        <taxon>Cynoglossinae</taxon>
        <taxon>Cynoglossus</taxon>
    </lineage>
</organism>